<dbReference type="AlphaFoldDB" id="A0A3N0Z5V6"/>
<evidence type="ECO:0000313" key="2">
    <source>
        <dbReference type="EMBL" id="ROL53328.1"/>
    </source>
</evidence>
<sequence length="129" mass="14621">MDAVFLRASRFSITYRKAAMDPTRGLEGSQCSAPASSWRWYANHHTNKSHISDTQSLSDWSTARMTTKRKTHPYSRATSVGTEREREASLTTRAVDDGMETSLLSVQPHHPKQNVVAYSSRAVEKQHWI</sequence>
<protein>
    <submittedName>
        <fullName evidence="2">Uncharacterized protein</fullName>
    </submittedName>
</protein>
<feature type="region of interest" description="Disordered" evidence="1">
    <location>
        <begin position="64"/>
        <end position="89"/>
    </location>
</feature>
<reference evidence="2 3" key="1">
    <citation type="submission" date="2018-10" db="EMBL/GenBank/DDBJ databases">
        <title>Genome assembly for a Yunnan-Guizhou Plateau 3E fish, Anabarilius grahami (Regan), and its evolutionary and genetic applications.</title>
        <authorList>
            <person name="Jiang W."/>
        </authorList>
    </citation>
    <scope>NUCLEOTIDE SEQUENCE [LARGE SCALE GENOMIC DNA]</scope>
    <source>
        <strain evidence="2">AG-KIZ</strain>
        <tissue evidence="2">Muscle</tissue>
    </source>
</reference>
<dbReference type="Proteomes" id="UP000281406">
    <property type="component" value="Unassembled WGS sequence"/>
</dbReference>
<comment type="caution">
    <text evidence="2">The sequence shown here is derived from an EMBL/GenBank/DDBJ whole genome shotgun (WGS) entry which is preliminary data.</text>
</comment>
<gene>
    <name evidence="2" type="ORF">DPX16_20438</name>
</gene>
<proteinExistence type="predicted"/>
<dbReference type="EMBL" id="RJVU01011283">
    <property type="protein sequence ID" value="ROL53328.1"/>
    <property type="molecule type" value="Genomic_DNA"/>
</dbReference>
<keyword evidence="3" id="KW-1185">Reference proteome</keyword>
<accession>A0A3N0Z5V6</accession>
<evidence type="ECO:0000256" key="1">
    <source>
        <dbReference type="SAM" id="MobiDB-lite"/>
    </source>
</evidence>
<organism evidence="2 3">
    <name type="scientific">Anabarilius grahami</name>
    <name type="common">Kanglang fish</name>
    <name type="synonym">Barilius grahami</name>
    <dbReference type="NCBI Taxonomy" id="495550"/>
    <lineage>
        <taxon>Eukaryota</taxon>
        <taxon>Metazoa</taxon>
        <taxon>Chordata</taxon>
        <taxon>Craniata</taxon>
        <taxon>Vertebrata</taxon>
        <taxon>Euteleostomi</taxon>
        <taxon>Actinopterygii</taxon>
        <taxon>Neopterygii</taxon>
        <taxon>Teleostei</taxon>
        <taxon>Ostariophysi</taxon>
        <taxon>Cypriniformes</taxon>
        <taxon>Xenocyprididae</taxon>
        <taxon>Xenocypridinae</taxon>
        <taxon>Xenocypridinae incertae sedis</taxon>
        <taxon>Anabarilius</taxon>
    </lineage>
</organism>
<evidence type="ECO:0000313" key="3">
    <source>
        <dbReference type="Proteomes" id="UP000281406"/>
    </source>
</evidence>
<name>A0A3N0Z5V6_ANAGA</name>